<reference evidence="2" key="1">
    <citation type="submission" date="2023-07" db="EMBL/GenBank/DDBJ databases">
        <title>Functional and genomic diversity of the sorghum phyllosphere microbiome.</title>
        <authorList>
            <person name="Shade A."/>
        </authorList>
    </citation>
    <scope>NUCLEOTIDE SEQUENCE [LARGE SCALE GENOMIC DNA]</scope>
    <source>
        <strain evidence="2">SORGH_AS_0422</strain>
    </source>
</reference>
<dbReference type="Proteomes" id="UP001258315">
    <property type="component" value="Unassembled WGS sequence"/>
</dbReference>
<organism evidence="1 2">
    <name type="scientific">Mucilaginibacter terrae</name>
    <dbReference type="NCBI Taxonomy" id="1955052"/>
    <lineage>
        <taxon>Bacteria</taxon>
        <taxon>Pseudomonadati</taxon>
        <taxon>Bacteroidota</taxon>
        <taxon>Sphingobacteriia</taxon>
        <taxon>Sphingobacteriales</taxon>
        <taxon>Sphingobacteriaceae</taxon>
        <taxon>Mucilaginibacter</taxon>
    </lineage>
</organism>
<comment type="caution">
    <text evidence="1">The sequence shown here is derived from an EMBL/GenBank/DDBJ whole genome shotgun (WGS) entry which is preliminary data.</text>
</comment>
<name>A0ABU3GYJ5_9SPHI</name>
<proteinExistence type="predicted"/>
<evidence type="ECO:0000313" key="1">
    <source>
        <dbReference type="EMBL" id="MDT3403745.1"/>
    </source>
</evidence>
<evidence type="ECO:0000313" key="2">
    <source>
        <dbReference type="Proteomes" id="UP001258315"/>
    </source>
</evidence>
<sequence>MNNAPTIKRSHLLAAVTGILTVLSVWAAFSKTYSAWKLNRELSGKRANSNNMSYNPAYMERKFKNIEAITALYTADSTTYRNHVLSTVARLADAENIRVIEMPGTENQPNHRTGIYEVQKLGFEGDFFNFTRFYNRIQAASGIGRVRGAQYSLISQPTSTGTRKSLRFYLYLERKI</sequence>
<dbReference type="EMBL" id="JAVLVU010000001">
    <property type="protein sequence ID" value="MDT3403745.1"/>
    <property type="molecule type" value="Genomic_DNA"/>
</dbReference>
<gene>
    <name evidence="1" type="ORF">QE417_002817</name>
</gene>
<protein>
    <submittedName>
        <fullName evidence="1">Uncharacterized protein</fullName>
    </submittedName>
</protein>
<accession>A0ABU3GYJ5</accession>
<keyword evidence="2" id="KW-1185">Reference proteome</keyword>